<dbReference type="Proteomes" id="UP001215598">
    <property type="component" value="Unassembled WGS sequence"/>
</dbReference>
<keyword evidence="3" id="KW-0274">FAD</keyword>
<name>A0AAD7H4C9_9AGAR</name>
<dbReference type="GO" id="GO:0050660">
    <property type="term" value="F:flavin adenine dinucleotide binding"/>
    <property type="evidence" value="ECO:0007669"/>
    <property type="project" value="TreeGrafter"/>
</dbReference>
<dbReference type="InterPro" id="IPR023753">
    <property type="entry name" value="FAD/NAD-binding_dom"/>
</dbReference>
<feature type="domain" description="FAD/NAD(P)-binding" evidence="5">
    <location>
        <begin position="114"/>
        <end position="269"/>
    </location>
</feature>
<dbReference type="PRINTS" id="PR00368">
    <property type="entry name" value="FADPNR"/>
</dbReference>
<protein>
    <recommendedName>
        <fullName evidence="5">FAD/NAD(P)-binding domain-containing protein</fullName>
    </recommendedName>
</protein>
<evidence type="ECO:0000256" key="2">
    <source>
        <dbReference type="ARBA" id="ARBA00022630"/>
    </source>
</evidence>
<dbReference type="GO" id="GO:0004174">
    <property type="term" value="F:electron-transferring-flavoprotein dehydrogenase activity"/>
    <property type="evidence" value="ECO:0007669"/>
    <property type="project" value="TreeGrafter"/>
</dbReference>
<dbReference type="PANTHER" id="PTHR43735:SF3">
    <property type="entry name" value="FERROPTOSIS SUPPRESSOR PROTEIN 1"/>
    <property type="match status" value="1"/>
</dbReference>
<evidence type="ECO:0000313" key="7">
    <source>
        <dbReference type="Proteomes" id="UP001215598"/>
    </source>
</evidence>
<evidence type="ECO:0000259" key="5">
    <source>
        <dbReference type="Pfam" id="PF07992"/>
    </source>
</evidence>
<evidence type="ECO:0000313" key="6">
    <source>
        <dbReference type="EMBL" id="KAJ7712027.1"/>
    </source>
</evidence>
<keyword evidence="2" id="KW-0285">Flavoprotein</keyword>
<comment type="similarity">
    <text evidence="1">Belongs to the FAD-dependent oxidoreductase family.</text>
</comment>
<evidence type="ECO:0000256" key="1">
    <source>
        <dbReference type="ARBA" id="ARBA00006442"/>
    </source>
</evidence>
<comment type="caution">
    <text evidence="6">The sequence shown here is derived from an EMBL/GenBank/DDBJ whole genome shotgun (WGS) entry which is preliminary data.</text>
</comment>
<dbReference type="GO" id="GO:0005737">
    <property type="term" value="C:cytoplasm"/>
    <property type="evidence" value="ECO:0007669"/>
    <property type="project" value="TreeGrafter"/>
</dbReference>
<accession>A0AAD7H4C9</accession>
<evidence type="ECO:0000256" key="4">
    <source>
        <dbReference type="ARBA" id="ARBA00023002"/>
    </source>
</evidence>
<dbReference type="Gene3D" id="3.50.50.100">
    <property type="match status" value="2"/>
</dbReference>
<dbReference type="PANTHER" id="PTHR43735">
    <property type="entry name" value="APOPTOSIS-INDUCING FACTOR 1"/>
    <property type="match status" value="1"/>
</dbReference>
<evidence type="ECO:0000256" key="3">
    <source>
        <dbReference type="ARBA" id="ARBA00022827"/>
    </source>
</evidence>
<keyword evidence="4" id="KW-0560">Oxidoreductase</keyword>
<keyword evidence="7" id="KW-1185">Reference proteome</keyword>
<dbReference type="AlphaFoldDB" id="A0AAD7H4C9"/>
<organism evidence="6 7">
    <name type="scientific">Mycena metata</name>
    <dbReference type="NCBI Taxonomy" id="1033252"/>
    <lineage>
        <taxon>Eukaryota</taxon>
        <taxon>Fungi</taxon>
        <taxon>Dikarya</taxon>
        <taxon>Basidiomycota</taxon>
        <taxon>Agaricomycotina</taxon>
        <taxon>Agaricomycetes</taxon>
        <taxon>Agaricomycetidae</taxon>
        <taxon>Agaricales</taxon>
        <taxon>Marasmiineae</taxon>
        <taxon>Mycenaceae</taxon>
        <taxon>Mycena</taxon>
    </lineage>
</organism>
<sequence length="334" mass="36221">MSKPKSPANVVVLGGGGAGARIARTLAQQLGGAKVTLIEAREYYLMGPFACLLEDKVPISYDRLFANTTGTVVHGTATSIVRNTDQRSGHVSLDSGDVWEGPLAFPRAKAAALEHISEWRENIKNAQGVAIVGGGPVGAEIAGEIRDIYPDKKMALVERENHLFVSRYPDKYRIDADKRWKERNISLIFEDEIEEVPPFPASGATPWFDFLVIVMSHIPTRGGRPNTAVVSTLGPGLLSEEGYIKADPHLQVKGLPGIFVGGDVLDWQEVKQVAKVPGHISVVVANVKSFIRNKRQTAIYNGTFELIVVTNGANGGVAFIDKLWGCISATLLRR</sequence>
<gene>
    <name evidence="6" type="ORF">B0H16DRAFT_1814924</name>
</gene>
<dbReference type="Pfam" id="PF07992">
    <property type="entry name" value="Pyr_redox_2"/>
    <property type="match status" value="1"/>
</dbReference>
<reference evidence="6" key="1">
    <citation type="submission" date="2023-03" db="EMBL/GenBank/DDBJ databases">
        <title>Massive genome expansion in bonnet fungi (Mycena s.s.) driven by repeated elements and novel gene families across ecological guilds.</title>
        <authorList>
            <consortium name="Lawrence Berkeley National Laboratory"/>
            <person name="Harder C.B."/>
            <person name="Miyauchi S."/>
            <person name="Viragh M."/>
            <person name="Kuo A."/>
            <person name="Thoen E."/>
            <person name="Andreopoulos B."/>
            <person name="Lu D."/>
            <person name="Skrede I."/>
            <person name="Drula E."/>
            <person name="Henrissat B."/>
            <person name="Morin E."/>
            <person name="Kohler A."/>
            <person name="Barry K."/>
            <person name="LaButti K."/>
            <person name="Morin E."/>
            <person name="Salamov A."/>
            <person name="Lipzen A."/>
            <person name="Mereny Z."/>
            <person name="Hegedus B."/>
            <person name="Baldrian P."/>
            <person name="Stursova M."/>
            <person name="Weitz H."/>
            <person name="Taylor A."/>
            <person name="Grigoriev I.V."/>
            <person name="Nagy L.G."/>
            <person name="Martin F."/>
            <person name="Kauserud H."/>
        </authorList>
    </citation>
    <scope>NUCLEOTIDE SEQUENCE</scope>
    <source>
        <strain evidence="6">CBHHK182m</strain>
    </source>
</reference>
<dbReference type="SUPFAM" id="SSF51905">
    <property type="entry name" value="FAD/NAD(P)-binding domain"/>
    <property type="match status" value="2"/>
</dbReference>
<proteinExistence type="inferred from homology"/>
<dbReference type="InterPro" id="IPR036188">
    <property type="entry name" value="FAD/NAD-bd_sf"/>
</dbReference>
<dbReference type="EMBL" id="JARKIB010000378">
    <property type="protein sequence ID" value="KAJ7712027.1"/>
    <property type="molecule type" value="Genomic_DNA"/>
</dbReference>